<dbReference type="Proteomes" id="UP000054773">
    <property type="component" value="Unassembled WGS sequence"/>
</dbReference>
<comment type="pathway">
    <text evidence="1">Porphyrin-containing compound metabolism; protoporphyrin-IX biosynthesis; coproporphyrinogen-III from 5-aminolevulinate: step 1/4.</text>
</comment>
<keyword evidence="7" id="KW-0627">Porphyrin biosynthesis</keyword>
<evidence type="ECO:0000313" key="11">
    <source>
        <dbReference type="Proteomes" id="UP000054773"/>
    </source>
</evidence>
<dbReference type="AlphaFoldDB" id="A0A0W0TQD6"/>
<evidence type="ECO:0000256" key="8">
    <source>
        <dbReference type="ARBA" id="ARBA00032837"/>
    </source>
</evidence>
<keyword evidence="11" id="KW-1185">Reference proteome</keyword>
<dbReference type="PANTHER" id="PTHR11458">
    <property type="entry name" value="DELTA-AMINOLEVULINIC ACID DEHYDRATASE"/>
    <property type="match status" value="1"/>
</dbReference>
<accession>A0A0W0TQD6</accession>
<evidence type="ECO:0000256" key="9">
    <source>
        <dbReference type="ARBA" id="ARBA00047651"/>
    </source>
</evidence>
<dbReference type="InterPro" id="IPR013785">
    <property type="entry name" value="Aldolase_TIM"/>
</dbReference>
<dbReference type="InterPro" id="IPR001731">
    <property type="entry name" value="ALAD"/>
</dbReference>
<dbReference type="SMART" id="SM01004">
    <property type="entry name" value="ALAD"/>
    <property type="match status" value="1"/>
</dbReference>
<evidence type="ECO:0000256" key="1">
    <source>
        <dbReference type="ARBA" id="ARBA00004694"/>
    </source>
</evidence>
<evidence type="ECO:0000256" key="6">
    <source>
        <dbReference type="ARBA" id="ARBA00023239"/>
    </source>
</evidence>
<dbReference type="RefSeq" id="WP_058526770.1">
    <property type="nucleotide sequence ID" value="NZ_CAAAHY010000009.1"/>
</dbReference>
<dbReference type="STRING" id="448.Lery_1648"/>
<dbReference type="EMBL" id="LNYA01000024">
    <property type="protein sequence ID" value="KTC97809.1"/>
    <property type="molecule type" value="Genomic_DNA"/>
</dbReference>
<keyword evidence="6 10" id="KW-0456">Lyase</keyword>
<dbReference type="Gene3D" id="3.20.20.70">
    <property type="entry name" value="Aldolase class I"/>
    <property type="match status" value="1"/>
</dbReference>
<name>A0A0W0TQD6_LEGER</name>
<evidence type="ECO:0000313" key="10">
    <source>
        <dbReference type="EMBL" id="KTC97809.1"/>
    </source>
</evidence>
<comment type="caution">
    <text evidence="10">The sequence shown here is derived from an EMBL/GenBank/DDBJ whole genome shotgun (WGS) entry which is preliminary data.</text>
</comment>
<comment type="similarity">
    <text evidence="2">Belongs to the ALAD family.</text>
</comment>
<reference evidence="10 11" key="1">
    <citation type="submission" date="2015-11" db="EMBL/GenBank/DDBJ databases">
        <title>Genomic analysis of 38 Legionella species identifies large and diverse effector repertoires.</title>
        <authorList>
            <person name="Burstein D."/>
            <person name="Amaro F."/>
            <person name="Zusman T."/>
            <person name="Lifshitz Z."/>
            <person name="Cohen O."/>
            <person name="Gilbert J.A."/>
            <person name="Pupko T."/>
            <person name="Shuman H.A."/>
            <person name="Segal G."/>
        </authorList>
    </citation>
    <scope>NUCLEOTIDE SEQUENCE [LARGE SCALE GENOMIC DNA]</scope>
    <source>
        <strain evidence="10 11">SE-32A-C8</strain>
    </source>
</reference>
<dbReference type="Pfam" id="PF00490">
    <property type="entry name" value="ALAD"/>
    <property type="match status" value="1"/>
</dbReference>
<evidence type="ECO:0000256" key="7">
    <source>
        <dbReference type="ARBA" id="ARBA00023244"/>
    </source>
</evidence>
<sequence>MTFSPGPYQRRLRYNPGIKDLVRENHIHLDCLIYPLFVSHGKKIKKEVSTMPGCYPLSKDLLHELKESIALGIKTILLFGLPAHKDNRGSDTWRMKSNAVNRGAIWIQTIDSFGH</sequence>
<keyword evidence="5" id="KW-0350">Heme biosynthesis</keyword>
<dbReference type="UniPathway" id="UPA00251">
    <property type="reaction ID" value="UER00318"/>
</dbReference>
<gene>
    <name evidence="10" type="primary">hemB_2</name>
    <name evidence="10" type="ORF">Lery_1648</name>
</gene>
<proteinExistence type="inferred from homology"/>
<dbReference type="GO" id="GO:0008270">
    <property type="term" value="F:zinc ion binding"/>
    <property type="evidence" value="ECO:0007669"/>
    <property type="project" value="TreeGrafter"/>
</dbReference>
<evidence type="ECO:0000256" key="5">
    <source>
        <dbReference type="ARBA" id="ARBA00023133"/>
    </source>
</evidence>
<comment type="catalytic activity">
    <reaction evidence="9">
        <text>2 5-aminolevulinate = porphobilinogen + 2 H2O + H(+)</text>
        <dbReference type="Rhea" id="RHEA:24064"/>
        <dbReference type="ChEBI" id="CHEBI:15377"/>
        <dbReference type="ChEBI" id="CHEBI:15378"/>
        <dbReference type="ChEBI" id="CHEBI:58126"/>
        <dbReference type="ChEBI" id="CHEBI:356416"/>
        <dbReference type="EC" id="4.2.1.24"/>
    </reaction>
</comment>
<dbReference type="SUPFAM" id="SSF51569">
    <property type="entry name" value="Aldolase"/>
    <property type="match status" value="1"/>
</dbReference>
<organism evidence="10 11">
    <name type="scientific">Legionella erythra</name>
    <dbReference type="NCBI Taxonomy" id="448"/>
    <lineage>
        <taxon>Bacteria</taxon>
        <taxon>Pseudomonadati</taxon>
        <taxon>Pseudomonadota</taxon>
        <taxon>Gammaproteobacteria</taxon>
        <taxon>Legionellales</taxon>
        <taxon>Legionellaceae</taxon>
        <taxon>Legionella</taxon>
    </lineage>
</organism>
<evidence type="ECO:0000256" key="3">
    <source>
        <dbReference type="ARBA" id="ARBA00012053"/>
    </source>
</evidence>
<dbReference type="GO" id="GO:0004655">
    <property type="term" value="F:porphobilinogen synthase activity"/>
    <property type="evidence" value="ECO:0007669"/>
    <property type="project" value="UniProtKB-EC"/>
</dbReference>
<evidence type="ECO:0000256" key="4">
    <source>
        <dbReference type="ARBA" id="ARBA00020771"/>
    </source>
</evidence>
<evidence type="ECO:0000256" key="2">
    <source>
        <dbReference type="ARBA" id="ARBA00008055"/>
    </source>
</evidence>
<dbReference type="PANTHER" id="PTHR11458:SF0">
    <property type="entry name" value="DELTA-AMINOLEVULINIC ACID DEHYDRATASE"/>
    <property type="match status" value="1"/>
</dbReference>
<protein>
    <recommendedName>
        <fullName evidence="4">Delta-aminolevulinic acid dehydratase</fullName>
        <ecNumber evidence="3">4.2.1.24</ecNumber>
    </recommendedName>
    <alternativeName>
        <fullName evidence="8">Porphobilinogen synthase</fullName>
    </alternativeName>
</protein>
<dbReference type="EC" id="4.2.1.24" evidence="3"/>
<dbReference type="GO" id="GO:0006782">
    <property type="term" value="P:protoporphyrinogen IX biosynthetic process"/>
    <property type="evidence" value="ECO:0007669"/>
    <property type="project" value="UniProtKB-UniPathway"/>
</dbReference>
<dbReference type="GO" id="GO:0005829">
    <property type="term" value="C:cytosol"/>
    <property type="evidence" value="ECO:0007669"/>
    <property type="project" value="TreeGrafter"/>
</dbReference>